<gene>
    <name evidence="3" type="ORF">FYJ85_06225</name>
</gene>
<dbReference type="InterPro" id="IPR055235">
    <property type="entry name" value="ASD1_cat"/>
</dbReference>
<dbReference type="Proteomes" id="UP000435649">
    <property type="component" value="Unassembled WGS sequence"/>
</dbReference>
<proteinExistence type="predicted"/>
<evidence type="ECO:0000313" key="4">
    <source>
        <dbReference type="Proteomes" id="UP000435649"/>
    </source>
</evidence>
<keyword evidence="4" id="KW-1185">Reference proteome</keyword>
<evidence type="ECO:0000259" key="2">
    <source>
        <dbReference type="Pfam" id="PF22848"/>
    </source>
</evidence>
<keyword evidence="3" id="KW-0378">Hydrolase</keyword>
<reference evidence="3 4" key="1">
    <citation type="submission" date="2019-08" db="EMBL/GenBank/DDBJ databases">
        <title>In-depth cultivation of the pig gut microbiome towards novel bacterial diversity and tailored functional studies.</title>
        <authorList>
            <person name="Wylensek D."/>
            <person name="Hitch T.C.A."/>
            <person name="Clavel T."/>
        </authorList>
    </citation>
    <scope>NUCLEOTIDE SEQUENCE [LARGE SCALE GENOMIC DNA]</scope>
    <source>
        <strain evidence="3 4">BBE-744-WT-12</strain>
    </source>
</reference>
<dbReference type="Gene3D" id="3.20.20.80">
    <property type="entry name" value="Glycosidases"/>
    <property type="match status" value="1"/>
</dbReference>
<dbReference type="EMBL" id="VUNS01000004">
    <property type="protein sequence ID" value="MST96642.1"/>
    <property type="molecule type" value="Genomic_DNA"/>
</dbReference>
<dbReference type="GO" id="GO:0000272">
    <property type="term" value="P:polysaccharide catabolic process"/>
    <property type="evidence" value="ECO:0007669"/>
    <property type="project" value="InterPro"/>
</dbReference>
<name>A0A844G146_9BACT</name>
<feature type="signal peptide" evidence="1">
    <location>
        <begin position="1"/>
        <end position="21"/>
    </location>
</feature>
<dbReference type="InterPro" id="IPR017853">
    <property type="entry name" value="GH"/>
</dbReference>
<accession>A0A844G146</accession>
<protein>
    <submittedName>
        <fullName evidence="3">Cellulase family glycosylhydrolase</fullName>
    </submittedName>
</protein>
<dbReference type="SUPFAM" id="SSF51011">
    <property type="entry name" value="Glycosyl hydrolase domain"/>
    <property type="match status" value="1"/>
</dbReference>
<dbReference type="PANTHER" id="PTHR43576:SF3">
    <property type="entry name" value="ALPHA-L-ARABINOFURANOSIDASE C"/>
    <property type="match status" value="1"/>
</dbReference>
<comment type="caution">
    <text evidence="3">The sequence shown here is derived from an EMBL/GenBank/DDBJ whole genome shotgun (WGS) entry which is preliminary data.</text>
</comment>
<dbReference type="Gene3D" id="2.60.40.1180">
    <property type="entry name" value="Golgi alpha-mannosidase II"/>
    <property type="match status" value="1"/>
</dbReference>
<organism evidence="3 4">
    <name type="scientific">Victivallis lenta</name>
    <dbReference type="NCBI Taxonomy" id="2606640"/>
    <lineage>
        <taxon>Bacteria</taxon>
        <taxon>Pseudomonadati</taxon>
        <taxon>Lentisphaerota</taxon>
        <taxon>Lentisphaeria</taxon>
        <taxon>Victivallales</taxon>
        <taxon>Victivallaceae</taxon>
        <taxon>Victivallis</taxon>
    </lineage>
</organism>
<dbReference type="PANTHER" id="PTHR43576">
    <property type="entry name" value="ALPHA-L-ARABINOFURANOSIDASE C-RELATED"/>
    <property type="match status" value="1"/>
</dbReference>
<dbReference type="AlphaFoldDB" id="A0A844G146"/>
<feature type="chain" id="PRO_5032753183" evidence="1">
    <location>
        <begin position="22"/>
        <end position="691"/>
    </location>
</feature>
<dbReference type="GO" id="GO:0004553">
    <property type="term" value="F:hydrolase activity, hydrolyzing O-glycosyl compounds"/>
    <property type="evidence" value="ECO:0007669"/>
    <property type="project" value="InterPro"/>
</dbReference>
<dbReference type="SUPFAM" id="SSF51445">
    <property type="entry name" value="(Trans)glycosidases"/>
    <property type="match status" value="1"/>
</dbReference>
<evidence type="ECO:0000256" key="1">
    <source>
        <dbReference type="SAM" id="SignalP"/>
    </source>
</evidence>
<sequence length="691" mass="76126">MKHLSRTLTAAALAAAPALFAAGPAVITVDASKVVAPVNELGFGNNIEAADGRGIFSEPADAKTFNVNGVKYGQGFWDPDKNAPNPVTTGLAKTLRMGMMRYPGGCLAHNYNWTHAVGPLSERSDWKFGIDQFMELCRKMNWEPLFTLTDYALPAEELPQHLANLVEYLNAPATPEHPWAMKRAEWGHKEPYGVKYFELGNETDHGSHKTNPRRSYTPEQYIKYATDSIKAIRKVDPTVKLGLVTVPGNGTDWNCDWNRKVIAGAGALTDFLVIHFYGPGIGGQDADTALRRVLAYPDQLTLRMKQYRDLTKELAGKELPLAITEYNIGGSGNDPFPVRFTYLAGLMNADLMRLWQQPENKVEFANYWHILNGWWGAYRSNDADGKITERKATLPFFEVWGKYRGTEIVASSVAGNPRVTAAAGPGLMPSIGDVYSAGTKIGEQTSFKFNFTGFNRSDIVPRSTGRNSLEFTLNNAKGNCYTIFSRINRPKNLPNGESLAITLSFEMRFVPDKKGEVPQATMGLGLCDPRGWDKTMSAAAFTHASLSDQWTKVSKSFTTLSDADGSDMLLRFEEAKAPVSGKLEFRDIKAELGGGEKFPAYPAIATFATKSADGKSLYLLVFNKDPDNAVNAEIELKNFKTASGESIQLYQEKVEATDYFSGLAGTVTVKDGKFSATYPKHSLTAYEFKLQ</sequence>
<dbReference type="InterPro" id="IPR013780">
    <property type="entry name" value="Glyco_hydro_b"/>
</dbReference>
<dbReference type="Pfam" id="PF22848">
    <property type="entry name" value="ASD1_dom"/>
    <property type="match status" value="1"/>
</dbReference>
<keyword evidence="1" id="KW-0732">Signal</keyword>
<dbReference type="RefSeq" id="WP_106054420.1">
    <property type="nucleotide sequence ID" value="NZ_DBFCGB010000008.1"/>
</dbReference>
<evidence type="ECO:0000313" key="3">
    <source>
        <dbReference type="EMBL" id="MST96642.1"/>
    </source>
</evidence>
<feature type="domain" description="Alpha-L-arabinofuranosidase 1 catalytic" evidence="2">
    <location>
        <begin position="93"/>
        <end position="241"/>
    </location>
</feature>